<accession>A0AAD0VFY9</accession>
<evidence type="ECO:0000313" key="2">
    <source>
        <dbReference type="EMBL" id="AXI73265.1"/>
    </source>
</evidence>
<reference evidence="2 3" key="1">
    <citation type="submission" date="2018-07" db="EMBL/GenBank/DDBJ databases">
        <title>Complete genome sequence of soil actinomycete Streptomyces cavourensis tj430.</title>
        <authorList>
            <person name="Wang P."/>
            <person name="Huang Y."/>
        </authorList>
    </citation>
    <scope>NUCLEOTIDE SEQUENCE [LARGE SCALE GENOMIC DNA]</scope>
    <source>
        <strain evidence="2 3">TJ430</strain>
    </source>
</reference>
<dbReference type="Proteomes" id="UP000253779">
    <property type="component" value="Chromosome"/>
</dbReference>
<feature type="compositionally biased region" description="Basic and acidic residues" evidence="1">
    <location>
        <begin position="52"/>
        <end position="65"/>
    </location>
</feature>
<evidence type="ECO:0000256" key="1">
    <source>
        <dbReference type="SAM" id="MobiDB-lite"/>
    </source>
</evidence>
<proteinExistence type="predicted"/>
<protein>
    <recommendedName>
        <fullName evidence="4">AMP-binding enzyme</fullName>
    </recommendedName>
</protein>
<dbReference type="InterPro" id="IPR045851">
    <property type="entry name" value="AMP-bd_C_sf"/>
</dbReference>
<organism evidence="2 3">
    <name type="scientific">Streptomyces cavourensis</name>
    <dbReference type="NCBI Taxonomy" id="67258"/>
    <lineage>
        <taxon>Bacteria</taxon>
        <taxon>Bacillati</taxon>
        <taxon>Actinomycetota</taxon>
        <taxon>Actinomycetes</taxon>
        <taxon>Kitasatosporales</taxon>
        <taxon>Streptomycetaceae</taxon>
        <taxon>Streptomyces</taxon>
    </lineage>
</organism>
<name>A0AAD0VFY9_9ACTN</name>
<gene>
    <name evidence="2" type="ORF">DTW94_19920</name>
</gene>
<feature type="region of interest" description="Disordered" evidence="1">
    <location>
        <begin position="47"/>
        <end position="74"/>
    </location>
</feature>
<evidence type="ECO:0008006" key="4">
    <source>
        <dbReference type="Google" id="ProtNLM"/>
    </source>
</evidence>
<dbReference type="EMBL" id="CP030930">
    <property type="protein sequence ID" value="AXI73265.1"/>
    <property type="molecule type" value="Genomic_DNA"/>
</dbReference>
<sequence>MVPAAGRPASAATAREILDAASTLLPPEKRVRVLEFAAALPRTTSGKVRRAALREQGPRAAEYRAEAPGAPTGP</sequence>
<evidence type="ECO:0000313" key="3">
    <source>
        <dbReference type="Proteomes" id="UP000253779"/>
    </source>
</evidence>
<dbReference type="SUPFAM" id="SSF56801">
    <property type="entry name" value="Acetyl-CoA synthetase-like"/>
    <property type="match status" value="1"/>
</dbReference>
<dbReference type="AlphaFoldDB" id="A0AAD0VFY9"/>
<dbReference type="Gene3D" id="3.30.300.30">
    <property type="match status" value="1"/>
</dbReference>